<keyword evidence="3" id="KW-0804">Transcription</keyword>
<dbReference type="CDD" id="cd01392">
    <property type="entry name" value="HTH_LacI"/>
    <property type="match status" value="1"/>
</dbReference>
<dbReference type="AlphaFoldDB" id="A0A1V5SKV3"/>
<dbReference type="PANTHER" id="PTHR30146:SF154">
    <property type="entry name" value="TRANSCRIPTION REGULATOR, MEMBER OF GALR FAMILY"/>
    <property type="match status" value="1"/>
</dbReference>
<dbReference type="SUPFAM" id="SSF47413">
    <property type="entry name" value="lambda repressor-like DNA-binding domains"/>
    <property type="match status" value="1"/>
</dbReference>
<evidence type="ECO:0000256" key="1">
    <source>
        <dbReference type="ARBA" id="ARBA00023015"/>
    </source>
</evidence>
<dbReference type="Pfam" id="PF13377">
    <property type="entry name" value="Peripla_BP_3"/>
    <property type="match status" value="1"/>
</dbReference>
<dbReference type="Pfam" id="PF00356">
    <property type="entry name" value="LacI"/>
    <property type="match status" value="1"/>
</dbReference>
<evidence type="ECO:0000256" key="3">
    <source>
        <dbReference type="ARBA" id="ARBA00023163"/>
    </source>
</evidence>
<evidence type="ECO:0000256" key="2">
    <source>
        <dbReference type="ARBA" id="ARBA00023125"/>
    </source>
</evidence>
<organism evidence="5">
    <name type="scientific">Candidatus Atribacter allofermentans</name>
    <dbReference type="NCBI Taxonomy" id="1852833"/>
    <lineage>
        <taxon>Bacteria</taxon>
        <taxon>Pseudomonadati</taxon>
        <taxon>Atribacterota</taxon>
        <taxon>Atribacteria</taxon>
        <taxon>Atribacterales</taxon>
        <taxon>Atribacteraceae</taxon>
        <taxon>Atribacter</taxon>
    </lineage>
</organism>
<dbReference type="PROSITE" id="PS50932">
    <property type="entry name" value="HTH_LACI_2"/>
    <property type="match status" value="1"/>
</dbReference>
<dbReference type="CDD" id="cd06267">
    <property type="entry name" value="PBP1_LacI_sugar_binding-like"/>
    <property type="match status" value="1"/>
</dbReference>
<evidence type="ECO:0000259" key="4">
    <source>
        <dbReference type="PROSITE" id="PS50932"/>
    </source>
</evidence>
<dbReference type="SMART" id="SM00354">
    <property type="entry name" value="HTH_LACI"/>
    <property type="match status" value="1"/>
</dbReference>
<sequence length="338" mass="37999">MTTIRDVARLAGVAPSTASLALNSRKRVSSKTREKVLQAAQALGYIPNSLAKNLTAQRTGIIGILMAEIINPYHASLTHFIQKELRKKSYRMNLGITEGEALIEEEVLKDFISQKVDGVLIHTADIINFNLSTFYELIRREIPTVLIGGGFEGVNLPIVDVELEKGIYKLTRYLIQRGYKRFLFLSGLKAAVTFKRRIDGFQKAMLENGYLVLETDIVETHPDIEGGYTSTLEIFNKKHPAYDVILCVNDYMAFGVLRALRELKIKVPENIGLAGFDDISFASVAGVPLTTVHIPIEELAVKSVDLLYQRILYRENPEQKCIWKKTVDTQVVVRQSTR</sequence>
<dbReference type="InterPro" id="IPR000843">
    <property type="entry name" value="HTH_LacI"/>
</dbReference>
<comment type="caution">
    <text evidence="5">The sequence shown here is derived from an EMBL/GenBank/DDBJ whole genome shotgun (WGS) entry which is preliminary data.</text>
</comment>
<dbReference type="Gene3D" id="3.40.50.2300">
    <property type="match status" value="2"/>
</dbReference>
<dbReference type="InterPro" id="IPR010982">
    <property type="entry name" value="Lambda_DNA-bd_dom_sf"/>
</dbReference>
<dbReference type="EMBL" id="MWBQ01000177">
    <property type="protein sequence ID" value="OQA55107.1"/>
    <property type="molecule type" value="Genomic_DNA"/>
</dbReference>
<name>A0A1V5SKV3_9BACT</name>
<dbReference type="InterPro" id="IPR028082">
    <property type="entry name" value="Peripla_BP_I"/>
</dbReference>
<keyword evidence="1" id="KW-0805">Transcription regulation</keyword>
<dbReference type="Gene3D" id="1.10.260.40">
    <property type="entry name" value="lambda repressor-like DNA-binding domains"/>
    <property type="match status" value="1"/>
</dbReference>
<proteinExistence type="predicted"/>
<dbReference type="PANTHER" id="PTHR30146">
    <property type="entry name" value="LACI-RELATED TRANSCRIPTIONAL REPRESSOR"/>
    <property type="match status" value="1"/>
</dbReference>
<evidence type="ECO:0000313" key="5">
    <source>
        <dbReference type="EMBL" id="OQA55107.1"/>
    </source>
</evidence>
<dbReference type="GO" id="GO:0003700">
    <property type="term" value="F:DNA-binding transcription factor activity"/>
    <property type="evidence" value="ECO:0007669"/>
    <property type="project" value="TreeGrafter"/>
</dbReference>
<dbReference type="SUPFAM" id="SSF53822">
    <property type="entry name" value="Periplasmic binding protein-like I"/>
    <property type="match status" value="1"/>
</dbReference>
<dbReference type="InterPro" id="IPR046335">
    <property type="entry name" value="LacI/GalR-like_sensor"/>
</dbReference>
<reference evidence="5" key="1">
    <citation type="submission" date="2017-02" db="EMBL/GenBank/DDBJ databases">
        <title>Delving into the versatile metabolic prowess of the omnipresent phylum Bacteroidetes.</title>
        <authorList>
            <person name="Nobu M.K."/>
            <person name="Mei R."/>
            <person name="Narihiro T."/>
            <person name="Kuroda K."/>
            <person name="Liu W.-T."/>
        </authorList>
    </citation>
    <scope>NUCLEOTIDE SEQUENCE</scope>
    <source>
        <strain evidence="5">ADurb.Bin276</strain>
    </source>
</reference>
<protein>
    <submittedName>
        <fullName evidence="5">HTH-type transcriptional regulator DegA</fullName>
    </submittedName>
</protein>
<gene>
    <name evidence="5" type="primary">degA_2</name>
    <name evidence="5" type="ORF">BWY41_01771</name>
</gene>
<dbReference type="Proteomes" id="UP000485569">
    <property type="component" value="Unassembled WGS sequence"/>
</dbReference>
<dbReference type="GO" id="GO:0000976">
    <property type="term" value="F:transcription cis-regulatory region binding"/>
    <property type="evidence" value="ECO:0007669"/>
    <property type="project" value="TreeGrafter"/>
</dbReference>
<accession>A0A1V5SKV3</accession>
<keyword evidence="2" id="KW-0238">DNA-binding</keyword>
<feature type="domain" description="HTH lacI-type" evidence="4">
    <location>
        <begin position="2"/>
        <end position="56"/>
    </location>
</feature>